<dbReference type="Proteomes" id="UP000234412">
    <property type="component" value="Unassembled WGS sequence"/>
</dbReference>
<protein>
    <submittedName>
        <fullName evidence="1">Uncharacterized protein</fullName>
    </submittedName>
</protein>
<dbReference type="EMBL" id="PIDP01001708">
    <property type="protein sequence ID" value="PLM90189.1"/>
    <property type="molecule type" value="Genomic_DNA"/>
</dbReference>
<evidence type="ECO:0000313" key="2">
    <source>
        <dbReference type="Proteomes" id="UP000234412"/>
    </source>
</evidence>
<dbReference type="RefSeq" id="WP_012967824.1">
    <property type="nucleotide sequence ID" value="NZ_BIHQ01000002.1"/>
</dbReference>
<organism evidence="1 2">
    <name type="scientific">Klebsiella variicola</name>
    <dbReference type="NCBI Taxonomy" id="244366"/>
    <lineage>
        <taxon>Bacteria</taxon>
        <taxon>Pseudomonadati</taxon>
        <taxon>Pseudomonadota</taxon>
        <taxon>Gammaproteobacteria</taxon>
        <taxon>Enterobacterales</taxon>
        <taxon>Enterobacteriaceae</taxon>
        <taxon>Klebsiella/Raoultella group</taxon>
        <taxon>Klebsiella</taxon>
        <taxon>Klebsiella pneumoniae complex</taxon>
    </lineage>
</organism>
<reference evidence="1 2" key="1">
    <citation type="submission" date="2017-11" db="EMBL/GenBank/DDBJ databases">
        <authorList>
            <person name="Han C.G."/>
        </authorList>
    </citation>
    <scope>NUCLEOTIDE SEQUENCE [LARGE SCALE GENOMIC DNA]</scope>
    <source>
        <strain evidence="1 2">A8</strain>
    </source>
</reference>
<gene>
    <name evidence="1" type="ORF">CWN47_30855</name>
</gene>
<accession>A0A2N4YS95</accession>
<proteinExistence type="predicted"/>
<dbReference type="AlphaFoldDB" id="A0A2N4YS95"/>
<evidence type="ECO:0000313" key="1">
    <source>
        <dbReference type="EMBL" id="PLM90189.1"/>
    </source>
</evidence>
<sequence>MTLYPCNPLKSQGDAIPLTQNLALNIPVPMLQKLDRVGYELAGHYKLGGLSEQRVRLLALAHLIERA</sequence>
<comment type="caution">
    <text evidence="1">The sequence shown here is derived from an EMBL/GenBank/DDBJ whole genome shotgun (WGS) entry which is preliminary data.</text>
</comment>
<name>A0A2N4YS95_KLEVA</name>
<reference evidence="1 2" key="2">
    <citation type="submission" date="2018-01" db="EMBL/GenBank/DDBJ databases">
        <title>Genomic study of Klebsiella pneumoniae.</title>
        <authorList>
            <person name="Yang Y."/>
            <person name="Bicalho R."/>
        </authorList>
    </citation>
    <scope>NUCLEOTIDE SEQUENCE [LARGE SCALE GENOMIC DNA]</scope>
    <source>
        <strain evidence="1 2">A8</strain>
    </source>
</reference>
<dbReference type="OMA" id="MTLYPCN"/>